<evidence type="ECO:0000259" key="1">
    <source>
        <dbReference type="Pfam" id="PF09917"/>
    </source>
</evidence>
<organism evidence="2 3">
    <name type="scientific">Sphingomonas oligophenolica</name>
    <dbReference type="NCBI Taxonomy" id="301154"/>
    <lineage>
        <taxon>Bacteria</taxon>
        <taxon>Pseudomonadati</taxon>
        <taxon>Pseudomonadota</taxon>
        <taxon>Alphaproteobacteria</taxon>
        <taxon>Sphingomonadales</taxon>
        <taxon>Sphingomonadaceae</taxon>
        <taxon>Sphingomonas</taxon>
    </lineage>
</organism>
<proteinExistence type="predicted"/>
<dbReference type="InterPro" id="IPR019223">
    <property type="entry name" value="DUF2147"/>
</dbReference>
<keyword evidence="3" id="KW-1185">Reference proteome</keyword>
<sequence length="138" mass="14800">MMAVLAAVALLGADVAAPVNPLIGRWRTEKRNGIVELAPCGPAICGKVLDGAPLRANPDQRDVRNRDAALRARRVMGLRVLEGFTGGPRTWTGGPMYDPDTGDGASSGYLTLLNPDTLQVKGCIVAFLCRTQTWTRIR</sequence>
<reference evidence="2 3" key="1">
    <citation type="submission" date="2024-05" db="EMBL/GenBank/DDBJ databases">
        <authorList>
            <person name="Liu Q."/>
            <person name="Xin Y.-H."/>
        </authorList>
    </citation>
    <scope>NUCLEOTIDE SEQUENCE [LARGE SCALE GENOMIC DNA]</scope>
    <source>
        <strain evidence="2 3">CGMCC 1.10181</strain>
    </source>
</reference>
<dbReference type="RefSeq" id="WP_343889522.1">
    <property type="nucleotide sequence ID" value="NZ_BAAAEH010000022.1"/>
</dbReference>
<dbReference type="Proteomes" id="UP001419910">
    <property type="component" value="Unassembled WGS sequence"/>
</dbReference>
<dbReference type="Gene3D" id="2.40.128.520">
    <property type="match status" value="1"/>
</dbReference>
<feature type="domain" description="DUF2147" evidence="1">
    <location>
        <begin position="24"/>
        <end position="136"/>
    </location>
</feature>
<protein>
    <submittedName>
        <fullName evidence="2">DUF2147 domain-containing protein</fullName>
    </submittedName>
</protein>
<comment type="caution">
    <text evidence="2">The sequence shown here is derived from an EMBL/GenBank/DDBJ whole genome shotgun (WGS) entry which is preliminary data.</text>
</comment>
<dbReference type="Pfam" id="PF09917">
    <property type="entry name" value="DUF2147"/>
    <property type="match status" value="1"/>
</dbReference>
<name>A0ABU9Y1L6_9SPHN</name>
<evidence type="ECO:0000313" key="2">
    <source>
        <dbReference type="EMBL" id="MEN2789701.1"/>
    </source>
</evidence>
<dbReference type="EMBL" id="JBDIME010000005">
    <property type="protein sequence ID" value="MEN2789701.1"/>
    <property type="molecule type" value="Genomic_DNA"/>
</dbReference>
<dbReference type="PANTHER" id="PTHR36919:SF2">
    <property type="entry name" value="BLL6627 PROTEIN"/>
    <property type="match status" value="1"/>
</dbReference>
<gene>
    <name evidence="2" type="ORF">ABC974_08695</name>
</gene>
<dbReference type="PANTHER" id="PTHR36919">
    <property type="entry name" value="BLR1215 PROTEIN"/>
    <property type="match status" value="1"/>
</dbReference>
<accession>A0ABU9Y1L6</accession>
<evidence type="ECO:0000313" key="3">
    <source>
        <dbReference type="Proteomes" id="UP001419910"/>
    </source>
</evidence>